<comment type="caution">
    <text evidence="2">The sequence shown here is derived from an EMBL/GenBank/DDBJ whole genome shotgun (WGS) entry which is preliminary data.</text>
</comment>
<gene>
    <name evidence="2" type="ORF">H8K36_11455</name>
</gene>
<accession>A0A923HXG1</accession>
<evidence type="ECO:0000256" key="1">
    <source>
        <dbReference type="SAM" id="SignalP"/>
    </source>
</evidence>
<sequence length="193" mass="21699">MFRIAISSLLLLSILSPVQASPTPPQTVNLFICDTENGKQYASSMDEYPGKCSKAPDMPIDWHPLLLVKQNNNVIYLDINHVKWKGRVAEVAMFIVPVDSSQSVFKDGSSLAQFDVLTRKYFYCDSNQHQSFAIEIYRNIRSKPEFIKRFENANRPPSVVGSPTTGDGAAFALVCSRDYEKLPAYQSKELKAK</sequence>
<name>A0A923HXG1_9BURK</name>
<keyword evidence="3" id="KW-1185">Reference proteome</keyword>
<feature type="chain" id="PRO_5038115489" evidence="1">
    <location>
        <begin position="21"/>
        <end position="193"/>
    </location>
</feature>
<protein>
    <submittedName>
        <fullName evidence="2">Uncharacterized protein</fullName>
    </submittedName>
</protein>
<evidence type="ECO:0000313" key="2">
    <source>
        <dbReference type="EMBL" id="MBC3881996.1"/>
    </source>
</evidence>
<organism evidence="2 3">
    <name type="scientific">Undibacterium nitidum</name>
    <dbReference type="NCBI Taxonomy" id="2762298"/>
    <lineage>
        <taxon>Bacteria</taxon>
        <taxon>Pseudomonadati</taxon>
        <taxon>Pseudomonadota</taxon>
        <taxon>Betaproteobacteria</taxon>
        <taxon>Burkholderiales</taxon>
        <taxon>Oxalobacteraceae</taxon>
        <taxon>Undibacterium</taxon>
    </lineage>
</organism>
<keyword evidence="1" id="KW-0732">Signal</keyword>
<evidence type="ECO:0000313" key="3">
    <source>
        <dbReference type="Proteomes" id="UP000627446"/>
    </source>
</evidence>
<reference evidence="2" key="1">
    <citation type="submission" date="2020-08" db="EMBL/GenBank/DDBJ databases">
        <title>Novel species isolated from subtropical streams in China.</title>
        <authorList>
            <person name="Lu H."/>
        </authorList>
    </citation>
    <scope>NUCLEOTIDE SEQUENCE</scope>
    <source>
        <strain evidence="2">LX22W</strain>
    </source>
</reference>
<proteinExistence type="predicted"/>
<dbReference type="AlphaFoldDB" id="A0A923HXG1"/>
<feature type="signal peptide" evidence="1">
    <location>
        <begin position="1"/>
        <end position="20"/>
    </location>
</feature>
<dbReference type="RefSeq" id="WP_186916349.1">
    <property type="nucleotide sequence ID" value="NZ_JACOFZ010000003.1"/>
</dbReference>
<dbReference type="EMBL" id="JACOFZ010000003">
    <property type="protein sequence ID" value="MBC3881996.1"/>
    <property type="molecule type" value="Genomic_DNA"/>
</dbReference>
<dbReference type="Proteomes" id="UP000627446">
    <property type="component" value="Unassembled WGS sequence"/>
</dbReference>